<keyword evidence="4" id="KW-1185">Reference proteome</keyword>
<evidence type="ECO:0000256" key="1">
    <source>
        <dbReference type="SAM" id="MobiDB-lite"/>
    </source>
</evidence>
<evidence type="ECO:0000313" key="3">
    <source>
        <dbReference type="EMBL" id="KXJ87826.1"/>
    </source>
</evidence>
<name>A0A136ISP3_9PEZI</name>
<feature type="compositionally biased region" description="Polar residues" evidence="1">
    <location>
        <begin position="136"/>
        <end position="151"/>
    </location>
</feature>
<dbReference type="OrthoDB" id="433924at2759"/>
<dbReference type="EMBL" id="KQ964261">
    <property type="protein sequence ID" value="KXJ87826.1"/>
    <property type="molecule type" value="Genomic_DNA"/>
</dbReference>
<gene>
    <name evidence="3" type="ORF">Micbo1qcDRAFT_178894</name>
</gene>
<proteinExistence type="predicted"/>
<dbReference type="Proteomes" id="UP000070501">
    <property type="component" value="Unassembled WGS sequence"/>
</dbReference>
<dbReference type="InParanoid" id="A0A136ISP3"/>
<sequence>MGSENGYLKTLVLIVTLYLQFSPIHSSRLPRAQIPMTTVVVRGKSTRNIRCRERNRTRRRQEQVHVILDHKILDDKSVDLLEKVGGRGQVLFKNQPAKYHIFKILKHKKKARGGFILECQWSPVGDILPEREPTIHPTSQKPSSIVHSSETSLDKPRRGALGEVFASSYSECVILSTEKLHGSKGLPFSGCRRSRLAETWLTQYSKTCCLARSGNREDWPAPEELCGSNSRGRKVAKKSSISLL</sequence>
<accession>A0A136ISP3</accession>
<evidence type="ECO:0000313" key="4">
    <source>
        <dbReference type="Proteomes" id="UP000070501"/>
    </source>
</evidence>
<dbReference type="AlphaFoldDB" id="A0A136ISP3"/>
<feature type="region of interest" description="Disordered" evidence="1">
    <location>
        <begin position="133"/>
        <end position="155"/>
    </location>
</feature>
<reference evidence="4" key="1">
    <citation type="submission" date="2016-02" db="EMBL/GenBank/DDBJ databases">
        <title>Draft genome sequence of Microdochium bolleyi, a fungal endophyte of beachgrass.</title>
        <authorList>
            <consortium name="DOE Joint Genome Institute"/>
            <person name="David A.S."/>
            <person name="May G."/>
            <person name="Haridas S."/>
            <person name="Lim J."/>
            <person name="Wang M."/>
            <person name="Labutti K."/>
            <person name="Lipzen A."/>
            <person name="Barry K."/>
            <person name="Grigoriev I.V."/>
        </authorList>
    </citation>
    <scope>NUCLEOTIDE SEQUENCE [LARGE SCALE GENOMIC DNA]</scope>
    <source>
        <strain evidence="4">J235TASD1</strain>
    </source>
</reference>
<organism evidence="3 4">
    <name type="scientific">Microdochium bolleyi</name>
    <dbReference type="NCBI Taxonomy" id="196109"/>
    <lineage>
        <taxon>Eukaryota</taxon>
        <taxon>Fungi</taxon>
        <taxon>Dikarya</taxon>
        <taxon>Ascomycota</taxon>
        <taxon>Pezizomycotina</taxon>
        <taxon>Sordariomycetes</taxon>
        <taxon>Xylariomycetidae</taxon>
        <taxon>Xylariales</taxon>
        <taxon>Microdochiaceae</taxon>
        <taxon>Microdochium</taxon>
    </lineage>
</organism>
<protein>
    <submittedName>
        <fullName evidence="3">Uncharacterized protein</fullName>
    </submittedName>
</protein>
<keyword evidence="2" id="KW-0732">Signal</keyword>
<feature type="chain" id="PRO_5007293067" evidence="2">
    <location>
        <begin position="27"/>
        <end position="244"/>
    </location>
</feature>
<evidence type="ECO:0000256" key="2">
    <source>
        <dbReference type="SAM" id="SignalP"/>
    </source>
</evidence>
<feature type="signal peptide" evidence="2">
    <location>
        <begin position="1"/>
        <end position="26"/>
    </location>
</feature>